<feature type="chain" id="PRO_5022925574" evidence="8">
    <location>
        <begin position="18"/>
        <end position="258"/>
    </location>
</feature>
<dbReference type="EMBL" id="CP042425">
    <property type="protein sequence ID" value="QEL16151.1"/>
    <property type="molecule type" value="Genomic_DNA"/>
</dbReference>
<evidence type="ECO:0000313" key="10">
    <source>
        <dbReference type="EMBL" id="QEL16151.1"/>
    </source>
</evidence>
<dbReference type="SUPFAM" id="SSF53474">
    <property type="entry name" value="alpha/beta-Hydrolases"/>
    <property type="match status" value="1"/>
</dbReference>
<dbReference type="InterPro" id="IPR043595">
    <property type="entry name" value="FaeB/C/D"/>
</dbReference>
<keyword evidence="11" id="KW-1185">Reference proteome</keyword>
<gene>
    <name evidence="10" type="ORF">PX52LOC_03090</name>
</gene>
<dbReference type="Pfam" id="PF00326">
    <property type="entry name" value="Peptidase_S9"/>
    <property type="match status" value="1"/>
</dbReference>
<dbReference type="InterPro" id="IPR029058">
    <property type="entry name" value="AB_hydrolase_fold"/>
</dbReference>
<dbReference type="PANTHER" id="PTHR38050:SF2">
    <property type="entry name" value="FERULOYL ESTERASE C-RELATED"/>
    <property type="match status" value="1"/>
</dbReference>
<proteinExistence type="predicted"/>
<dbReference type="InterPro" id="IPR001375">
    <property type="entry name" value="Peptidase_S9_cat"/>
</dbReference>
<protein>
    <submittedName>
        <fullName evidence="10">Esterase</fullName>
    </submittedName>
</protein>
<dbReference type="GO" id="GO:0008236">
    <property type="term" value="F:serine-type peptidase activity"/>
    <property type="evidence" value="ECO:0007669"/>
    <property type="project" value="InterPro"/>
</dbReference>
<dbReference type="GO" id="GO:0006508">
    <property type="term" value="P:proteolysis"/>
    <property type="evidence" value="ECO:0007669"/>
    <property type="project" value="InterPro"/>
</dbReference>
<evidence type="ECO:0000256" key="7">
    <source>
        <dbReference type="ARBA" id="ARBA00023326"/>
    </source>
</evidence>
<evidence type="ECO:0000256" key="1">
    <source>
        <dbReference type="ARBA" id="ARBA00004613"/>
    </source>
</evidence>
<dbReference type="RefSeq" id="WP_246173731.1">
    <property type="nucleotide sequence ID" value="NZ_CP042425.1"/>
</dbReference>
<dbReference type="KEGG" id="lrs:PX52LOC_03090"/>
<evidence type="ECO:0000256" key="8">
    <source>
        <dbReference type="SAM" id="SignalP"/>
    </source>
</evidence>
<dbReference type="Proteomes" id="UP000324974">
    <property type="component" value="Chromosome"/>
</dbReference>
<keyword evidence="6" id="KW-0119">Carbohydrate metabolism</keyword>
<feature type="signal peptide" evidence="8">
    <location>
        <begin position="1"/>
        <end position="17"/>
    </location>
</feature>
<dbReference type="GO" id="GO:0045493">
    <property type="term" value="P:xylan catabolic process"/>
    <property type="evidence" value="ECO:0007669"/>
    <property type="project" value="UniProtKB-KW"/>
</dbReference>
<dbReference type="AlphaFoldDB" id="A0A5C1AAB8"/>
<evidence type="ECO:0000256" key="2">
    <source>
        <dbReference type="ARBA" id="ARBA00022525"/>
    </source>
</evidence>
<reference evidence="11" key="1">
    <citation type="submission" date="2019-08" db="EMBL/GenBank/DDBJ databases">
        <title>Limnoglobus roseus gen. nov., sp. nov., a novel freshwater planctomycete with a giant genome from the family Gemmataceae.</title>
        <authorList>
            <person name="Kulichevskaya I.S."/>
            <person name="Naumoff D.G."/>
            <person name="Miroshnikov K."/>
            <person name="Ivanova A."/>
            <person name="Philippov D.A."/>
            <person name="Hakobyan A."/>
            <person name="Rijpstra I.C."/>
            <person name="Sinninghe Damste J.S."/>
            <person name="Liesack W."/>
            <person name="Dedysh S.N."/>
        </authorList>
    </citation>
    <scope>NUCLEOTIDE SEQUENCE [LARGE SCALE GENOMIC DNA]</scope>
    <source>
        <strain evidence="11">PX52</strain>
    </source>
</reference>
<keyword evidence="3" id="KW-0858">Xylan degradation</keyword>
<comment type="subcellular location">
    <subcellularLocation>
        <location evidence="1">Secreted</location>
    </subcellularLocation>
</comment>
<dbReference type="PANTHER" id="PTHR38050">
    <property type="match status" value="1"/>
</dbReference>
<keyword evidence="4 8" id="KW-0732">Signal</keyword>
<evidence type="ECO:0000256" key="4">
    <source>
        <dbReference type="ARBA" id="ARBA00022729"/>
    </source>
</evidence>
<keyword evidence="5" id="KW-0378">Hydrolase</keyword>
<keyword evidence="2" id="KW-0964">Secreted</keyword>
<evidence type="ECO:0000256" key="5">
    <source>
        <dbReference type="ARBA" id="ARBA00022801"/>
    </source>
</evidence>
<evidence type="ECO:0000313" key="11">
    <source>
        <dbReference type="Proteomes" id="UP000324974"/>
    </source>
</evidence>
<dbReference type="GO" id="GO:0005576">
    <property type="term" value="C:extracellular region"/>
    <property type="evidence" value="ECO:0007669"/>
    <property type="project" value="UniProtKB-SubCell"/>
</dbReference>
<accession>A0A5C1AAB8</accession>
<organism evidence="10 11">
    <name type="scientific">Limnoglobus roseus</name>
    <dbReference type="NCBI Taxonomy" id="2598579"/>
    <lineage>
        <taxon>Bacteria</taxon>
        <taxon>Pseudomonadati</taxon>
        <taxon>Planctomycetota</taxon>
        <taxon>Planctomycetia</taxon>
        <taxon>Gemmatales</taxon>
        <taxon>Gemmataceae</taxon>
        <taxon>Limnoglobus</taxon>
    </lineage>
</organism>
<dbReference type="Gene3D" id="3.40.50.1820">
    <property type="entry name" value="alpha/beta hydrolase"/>
    <property type="match status" value="1"/>
</dbReference>
<evidence type="ECO:0000256" key="6">
    <source>
        <dbReference type="ARBA" id="ARBA00023277"/>
    </source>
</evidence>
<feature type="domain" description="Peptidase S9 prolyl oligopeptidase catalytic" evidence="9">
    <location>
        <begin position="102"/>
        <end position="164"/>
    </location>
</feature>
<keyword evidence="7" id="KW-0624">Polysaccharide degradation</keyword>
<sequence>MLRALLALLLLAPAVVAADPTRHEWKVNGVAREGLIALPTKSSKAAPVVFGFHGHGGSMKNAANSFKLHELWPEAICVYLQGLPTPGKLTDLDGKRAGWQHAAGDQEDRDLKFFDEVWAWLKKEHKVDEKRVYCTGHSNGGSFTYLLWAKRGDVFAAMAPSAATGGVATSKSLTPKPALIVAGEKDELVKFEWQKATITYVRKLNECETEGKPWEKTATEYPSKKGTPVVTFVHPGTHTYPKEAPALIVKFLQSQEKK</sequence>
<name>A0A5C1AAB8_9BACT</name>
<evidence type="ECO:0000259" key="9">
    <source>
        <dbReference type="Pfam" id="PF00326"/>
    </source>
</evidence>
<dbReference type="GO" id="GO:0030600">
    <property type="term" value="F:feruloyl esterase activity"/>
    <property type="evidence" value="ECO:0007669"/>
    <property type="project" value="InterPro"/>
</dbReference>
<evidence type="ECO:0000256" key="3">
    <source>
        <dbReference type="ARBA" id="ARBA00022651"/>
    </source>
</evidence>